<evidence type="ECO:0000313" key="3">
    <source>
        <dbReference type="Proteomes" id="UP000759537"/>
    </source>
</evidence>
<sequence length="221" mass="23480">RDNPTPSSDGCRGRPTDPDEFLQSMLQVPVTSNVPVNLGVFDWNSIPDPLAGTASSISQPTVVHVPSSDLESQLLEPPDLGHDAKITSGSSSNLGSLENLSSLLQFPMPAGRPPDLSTSFSAVPHSDDSSLLLQDFDWSTITEFISLFPPGSTQSPSPLTSSSDPPTPSENSYESLPLLQSCDASEQLLSELDSSVPPSVFLPFGPGEDVDNMWTMFCGES</sequence>
<evidence type="ECO:0000313" key="2">
    <source>
        <dbReference type="EMBL" id="KAF8460974.1"/>
    </source>
</evidence>
<dbReference type="OrthoDB" id="250329at2759"/>
<evidence type="ECO:0000256" key="1">
    <source>
        <dbReference type="SAM" id="MobiDB-lite"/>
    </source>
</evidence>
<feature type="non-terminal residue" evidence="2">
    <location>
        <position position="1"/>
    </location>
</feature>
<protein>
    <submittedName>
        <fullName evidence="2">Uncharacterized protein</fullName>
    </submittedName>
</protein>
<feature type="compositionally biased region" description="Low complexity" evidence="1">
    <location>
        <begin position="149"/>
        <end position="164"/>
    </location>
</feature>
<name>A0A9P5MJY1_9AGAM</name>
<dbReference type="EMBL" id="WHVB01000143">
    <property type="protein sequence ID" value="KAF8460974.1"/>
    <property type="molecule type" value="Genomic_DNA"/>
</dbReference>
<dbReference type="Proteomes" id="UP000759537">
    <property type="component" value="Unassembled WGS sequence"/>
</dbReference>
<feature type="region of interest" description="Disordered" evidence="1">
    <location>
        <begin position="149"/>
        <end position="177"/>
    </location>
</feature>
<accession>A0A9P5MJY1</accession>
<comment type="caution">
    <text evidence="2">The sequence shown here is derived from an EMBL/GenBank/DDBJ whole genome shotgun (WGS) entry which is preliminary data.</text>
</comment>
<proteinExistence type="predicted"/>
<reference evidence="2" key="1">
    <citation type="submission" date="2019-10" db="EMBL/GenBank/DDBJ databases">
        <authorList>
            <consortium name="DOE Joint Genome Institute"/>
            <person name="Kuo A."/>
            <person name="Miyauchi S."/>
            <person name="Kiss E."/>
            <person name="Drula E."/>
            <person name="Kohler A."/>
            <person name="Sanchez-Garcia M."/>
            <person name="Andreopoulos B."/>
            <person name="Barry K.W."/>
            <person name="Bonito G."/>
            <person name="Buee M."/>
            <person name="Carver A."/>
            <person name="Chen C."/>
            <person name="Cichocki N."/>
            <person name="Clum A."/>
            <person name="Culley D."/>
            <person name="Crous P.W."/>
            <person name="Fauchery L."/>
            <person name="Girlanda M."/>
            <person name="Hayes R."/>
            <person name="Keri Z."/>
            <person name="LaButti K."/>
            <person name="Lipzen A."/>
            <person name="Lombard V."/>
            <person name="Magnuson J."/>
            <person name="Maillard F."/>
            <person name="Morin E."/>
            <person name="Murat C."/>
            <person name="Nolan M."/>
            <person name="Ohm R."/>
            <person name="Pangilinan J."/>
            <person name="Pereira M."/>
            <person name="Perotto S."/>
            <person name="Peter M."/>
            <person name="Riley R."/>
            <person name="Sitrit Y."/>
            <person name="Stielow B."/>
            <person name="Szollosi G."/>
            <person name="Zifcakova L."/>
            <person name="Stursova M."/>
            <person name="Spatafora J.W."/>
            <person name="Tedersoo L."/>
            <person name="Vaario L.-M."/>
            <person name="Yamada A."/>
            <person name="Yan M."/>
            <person name="Wang P."/>
            <person name="Xu J."/>
            <person name="Bruns T."/>
            <person name="Baldrian P."/>
            <person name="Vilgalys R."/>
            <person name="Henrissat B."/>
            <person name="Grigoriev I.V."/>
            <person name="Hibbett D."/>
            <person name="Nagy L.G."/>
            <person name="Martin F.M."/>
        </authorList>
    </citation>
    <scope>NUCLEOTIDE SEQUENCE</scope>
    <source>
        <strain evidence="2">Prilba</strain>
    </source>
</reference>
<organism evidence="2 3">
    <name type="scientific">Russula ochroleuca</name>
    <dbReference type="NCBI Taxonomy" id="152965"/>
    <lineage>
        <taxon>Eukaryota</taxon>
        <taxon>Fungi</taxon>
        <taxon>Dikarya</taxon>
        <taxon>Basidiomycota</taxon>
        <taxon>Agaricomycotina</taxon>
        <taxon>Agaricomycetes</taxon>
        <taxon>Russulales</taxon>
        <taxon>Russulaceae</taxon>
        <taxon>Russula</taxon>
    </lineage>
</organism>
<reference evidence="2" key="2">
    <citation type="journal article" date="2020" name="Nat. Commun.">
        <title>Large-scale genome sequencing of mycorrhizal fungi provides insights into the early evolution of symbiotic traits.</title>
        <authorList>
            <person name="Miyauchi S."/>
            <person name="Kiss E."/>
            <person name="Kuo A."/>
            <person name="Drula E."/>
            <person name="Kohler A."/>
            <person name="Sanchez-Garcia M."/>
            <person name="Morin E."/>
            <person name="Andreopoulos B."/>
            <person name="Barry K.W."/>
            <person name="Bonito G."/>
            <person name="Buee M."/>
            <person name="Carver A."/>
            <person name="Chen C."/>
            <person name="Cichocki N."/>
            <person name="Clum A."/>
            <person name="Culley D."/>
            <person name="Crous P.W."/>
            <person name="Fauchery L."/>
            <person name="Girlanda M."/>
            <person name="Hayes R.D."/>
            <person name="Keri Z."/>
            <person name="LaButti K."/>
            <person name="Lipzen A."/>
            <person name="Lombard V."/>
            <person name="Magnuson J."/>
            <person name="Maillard F."/>
            <person name="Murat C."/>
            <person name="Nolan M."/>
            <person name="Ohm R.A."/>
            <person name="Pangilinan J."/>
            <person name="Pereira M.F."/>
            <person name="Perotto S."/>
            <person name="Peter M."/>
            <person name="Pfister S."/>
            <person name="Riley R."/>
            <person name="Sitrit Y."/>
            <person name="Stielow J.B."/>
            <person name="Szollosi G."/>
            <person name="Zifcakova L."/>
            <person name="Stursova M."/>
            <person name="Spatafora J.W."/>
            <person name="Tedersoo L."/>
            <person name="Vaario L.M."/>
            <person name="Yamada A."/>
            <person name="Yan M."/>
            <person name="Wang P."/>
            <person name="Xu J."/>
            <person name="Bruns T."/>
            <person name="Baldrian P."/>
            <person name="Vilgalys R."/>
            <person name="Dunand C."/>
            <person name="Henrissat B."/>
            <person name="Grigoriev I.V."/>
            <person name="Hibbett D."/>
            <person name="Nagy L.G."/>
            <person name="Martin F.M."/>
        </authorList>
    </citation>
    <scope>NUCLEOTIDE SEQUENCE</scope>
    <source>
        <strain evidence="2">Prilba</strain>
    </source>
</reference>
<keyword evidence="3" id="KW-1185">Reference proteome</keyword>
<dbReference type="AlphaFoldDB" id="A0A9P5MJY1"/>
<gene>
    <name evidence="2" type="ORF">DFH94DRAFT_789966</name>
</gene>